<sequence>RYVASLEAFIKDIRGEKKPDRSLEHELLVQETLLRATGRH</sequence>
<name>A0A382P5I4_9ZZZZ</name>
<evidence type="ECO:0008006" key="2">
    <source>
        <dbReference type="Google" id="ProtNLM"/>
    </source>
</evidence>
<organism evidence="1">
    <name type="scientific">marine metagenome</name>
    <dbReference type="NCBI Taxonomy" id="408172"/>
    <lineage>
        <taxon>unclassified sequences</taxon>
        <taxon>metagenomes</taxon>
        <taxon>ecological metagenomes</taxon>
    </lineage>
</organism>
<feature type="non-terminal residue" evidence="1">
    <location>
        <position position="1"/>
    </location>
</feature>
<gene>
    <name evidence="1" type="ORF">METZ01_LOCUS321400</name>
</gene>
<accession>A0A382P5I4</accession>
<dbReference type="EMBL" id="UINC01104977">
    <property type="protein sequence ID" value="SVC68546.1"/>
    <property type="molecule type" value="Genomic_DNA"/>
</dbReference>
<evidence type="ECO:0000313" key="1">
    <source>
        <dbReference type="EMBL" id="SVC68546.1"/>
    </source>
</evidence>
<dbReference type="AlphaFoldDB" id="A0A382P5I4"/>
<reference evidence="1" key="1">
    <citation type="submission" date="2018-05" db="EMBL/GenBank/DDBJ databases">
        <authorList>
            <person name="Lanie J.A."/>
            <person name="Ng W.-L."/>
            <person name="Kazmierczak K.M."/>
            <person name="Andrzejewski T.M."/>
            <person name="Davidsen T.M."/>
            <person name="Wayne K.J."/>
            <person name="Tettelin H."/>
            <person name="Glass J.I."/>
            <person name="Rusch D."/>
            <person name="Podicherti R."/>
            <person name="Tsui H.-C.T."/>
            <person name="Winkler M.E."/>
        </authorList>
    </citation>
    <scope>NUCLEOTIDE SEQUENCE</scope>
</reference>
<proteinExistence type="predicted"/>
<protein>
    <recommendedName>
        <fullName evidence="2">Gfo/Idh/MocA-like oxidoreductase C-terminal domain-containing protein</fullName>
    </recommendedName>
</protein>